<keyword evidence="6" id="KW-1185">Reference proteome</keyword>
<dbReference type="CDD" id="cd00402">
    <property type="entry name" value="Riboflavin_synthase_like"/>
    <property type="match status" value="1"/>
</dbReference>
<feature type="domain" description="Lumazine-binding" evidence="4">
    <location>
        <begin position="108"/>
        <end position="246"/>
    </location>
</feature>
<dbReference type="InterPro" id="IPR017938">
    <property type="entry name" value="Riboflavin_synthase-like_b-brl"/>
</dbReference>
<feature type="repeat" description="Lumazine-binding" evidence="2">
    <location>
        <begin position="1"/>
        <end position="107"/>
    </location>
</feature>
<dbReference type="Gene3D" id="2.40.30.20">
    <property type="match status" value="2"/>
</dbReference>
<sequence>MFTGLVELLCPVIAINELDASKSGGSGFSITIGVAGGILNDCNIGDSIAVNGACLTVTEFDKEQDGGYFKVGAAPETLQKTNLGKLNIGDKVNCERAMAAHTRFGGHFVQGHVDTTATLLSIVPTGNALTLTLRLDNAPGRLPSPSSLSPYLIPKGYVTLDGASLTLIDVSSASGGPLNAQKRKVSEEQAAQDMKSFTASSQREVVEFTVMLIAHTQEIIGLPLKKPGDTVNIELDMVGKYVHRAVLGSMSDGSETSQASEPAQAHQVDAGRVQDGAQQDALERMIERVVRRVLAEDSER</sequence>
<dbReference type="NCBIfam" id="TIGR00187">
    <property type="entry name" value="ribE"/>
    <property type="match status" value="1"/>
</dbReference>
<dbReference type="PANTHER" id="PTHR21098">
    <property type="entry name" value="RIBOFLAVIN SYNTHASE ALPHA CHAIN"/>
    <property type="match status" value="1"/>
</dbReference>
<dbReference type="HOGENOM" id="CLU_034388_1_1_1"/>
<name>A0A066W6F8_TILAU</name>
<gene>
    <name evidence="5" type="ORF">K437DRAFT_273208</name>
</gene>
<dbReference type="GeneID" id="25266420"/>
<feature type="region of interest" description="Disordered" evidence="3">
    <location>
        <begin position="251"/>
        <end position="272"/>
    </location>
</feature>
<evidence type="ECO:0000256" key="2">
    <source>
        <dbReference type="PROSITE-ProRule" id="PRU00524"/>
    </source>
</evidence>
<feature type="domain" description="Lumazine-binding" evidence="4">
    <location>
        <begin position="1"/>
        <end position="107"/>
    </location>
</feature>
<evidence type="ECO:0000259" key="4">
    <source>
        <dbReference type="PROSITE" id="PS51177"/>
    </source>
</evidence>
<dbReference type="STRING" id="1037660.A0A066W6F8"/>
<dbReference type="GO" id="GO:0009231">
    <property type="term" value="P:riboflavin biosynthetic process"/>
    <property type="evidence" value="ECO:0007669"/>
    <property type="project" value="TreeGrafter"/>
</dbReference>
<dbReference type="FunCoup" id="A0A066W6F8">
    <property type="interactions" value="100"/>
</dbReference>
<comment type="caution">
    <text evidence="5">The sequence shown here is derived from an EMBL/GenBank/DDBJ whole genome shotgun (WGS) entry which is preliminary data.</text>
</comment>
<dbReference type="FunFam" id="2.40.30.20:FF:000006">
    <property type="entry name" value="Riboflavin synthase, alpha subunit"/>
    <property type="match status" value="1"/>
</dbReference>
<keyword evidence="1" id="KW-0677">Repeat</keyword>
<dbReference type="PANTHER" id="PTHR21098:SF0">
    <property type="entry name" value="RIBOFLAVIN SYNTHASE"/>
    <property type="match status" value="1"/>
</dbReference>
<dbReference type="OMA" id="HFVTGHV"/>
<evidence type="ECO:0000256" key="1">
    <source>
        <dbReference type="ARBA" id="ARBA00022737"/>
    </source>
</evidence>
<organism evidence="5 6">
    <name type="scientific">Tilletiaria anomala (strain ATCC 24038 / CBS 436.72 / UBC 951)</name>
    <dbReference type="NCBI Taxonomy" id="1037660"/>
    <lineage>
        <taxon>Eukaryota</taxon>
        <taxon>Fungi</taxon>
        <taxon>Dikarya</taxon>
        <taxon>Basidiomycota</taxon>
        <taxon>Ustilaginomycotina</taxon>
        <taxon>Exobasidiomycetes</taxon>
        <taxon>Georgefischeriales</taxon>
        <taxon>Tilletiariaceae</taxon>
        <taxon>Tilletiaria</taxon>
    </lineage>
</organism>
<dbReference type="SUPFAM" id="SSF63380">
    <property type="entry name" value="Riboflavin synthase domain-like"/>
    <property type="match status" value="2"/>
</dbReference>
<feature type="compositionally biased region" description="Polar residues" evidence="3">
    <location>
        <begin position="251"/>
        <end position="261"/>
    </location>
</feature>
<dbReference type="InterPro" id="IPR026017">
    <property type="entry name" value="Lumazine-bd_dom"/>
</dbReference>
<dbReference type="InterPro" id="IPR023366">
    <property type="entry name" value="ATP_synth_asu-like_sf"/>
</dbReference>
<dbReference type="OrthoDB" id="10258924at2759"/>
<dbReference type="Pfam" id="PF00677">
    <property type="entry name" value="Lum_binding"/>
    <property type="match status" value="2"/>
</dbReference>
<dbReference type="NCBIfam" id="NF006767">
    <property type="entry name" value="PRK09289.1"/>
    <property type="match status" value="1"/>
</dbReference>
<reference evidence="5 6" key="1">
    <citation type="submission" date="2014-05" db="EMBL/GenBank/DDBJ databases">
        <title>Draft genome sequence of a rare smut relative, Tilletiaria anomala UBC 951.</title>
        <authorList>
            <consortium name="DOE Joint Genome Institute"/>
            <person name="Toome M."/>
            <person name="Kuo A."/>
            <person name="Henrissat B."/>
            <person name="Lipzen A."/>
            <person name="Tritt A."/>
            <person name="Yoshinaga Y."/>
            <person name="Zane M."/>
            <person name="Barry K."/>
            <person name="Grigoriev I.V."/>
            <person name="Spatafora J.W."/>
            <person name="Aimea M.C."/>
        </authorList>
    </citation>
    <scope>NUCLEOTIDE SEQUENCE [LARGE SCALE GENOMIC DNA]</scope>
    <source>
        <strain evidence="5 6">UBC 951</strain>
    </source>
</reference>
<dbReference type="Proteomes" id="UP000027361">
    <property type="component" value="Unassembled WGS sequence"/>
</dbReference>
<accession>A0A066W6F8</accession>
<dbReference type="EMBL" id="JMSN01000021">
    <property type="protein sequence ID" value="KDN49552.1"/>
    <property type="molecule type" value="Genomic_DNA"/>
</dbReference>
<dbReference type="InterPro" id="IPR001783">
    <property type="entry name" value="Lumazine-bd"/>
</dbReference>
<dbReference type="PROSITE" id="PS51177">
    <property type="entry name" value="LUMAZINE_BIND"/>
    <property type="match status" value="2"/>
</dbReference>
<dbReference type="AlphaFoldDB" id="A0A066W6F8"/>
<evidence type="ECO:0000313" key="5">
    <source>
        <dbReference type="EMBL" id="KDN49552.1"/>
    </source>
</evidence>
<protein>
    <submittedName>
        <fullName evidence="5">Lumazine-binding protein</fullName>
    </submittedName>
</protein>
<feature type="repeat" description="Lumazine-binding" evidence="2">
    <location>
        <begin position="108"/>
        <end position="246"/>
    </location>
</feature>
<evidence type="ECO:0000256" key="3">
    <source>
        <dbReference type="SAM" id="MobiDB-lite"/>
    </source>
</evidence>
<dbReference type="RefSeq" id="XP_013244338.1">
    <property type="nucleotide sequence ID" value="XM_013388884.1"/>
</dbReference>
<evidence type="ECO:0000313" key="6">
    <source>
        <dbReference type="Proteomes" id="UP000027361"/>
    </source>
</evidence>
<dbReference type="GO" id="GO:0004746">
    <property type="term" value="F:riboflavin synthase activity"/>
    <property type="evidence" value="ECO:0007669"/>
    <property type="project" value="TreeGrafter"/>
</dbReference>
<dbReference type="InParanoid" id="A0A066W6F8"/>
<proteinExistence type="predicted"/>